<gene>
    <name evidence="1" type="ORF">HA51_12635</name>
</gene>
<name>A0A1X1CXF9_9GAMM</name>
<comment type="caution">
    <text evidence="1">The sequence shown here is derived from an EMBL/GenBank/DDBJ whole genome shotgun (WGS) entry which is preliminary data.</text>
</comment>
<reference evidence="1 2" key="1">
    <citation type="journal article" date="2017" name="Antonie Van Leeuwenhoek">
        <title>Phylogenomic resolution of the bacterial genus Pantoea and its relationship with Erwinia and Tatumella.</title>
        <authorList>
            <person name="Palmer M."/>
            <person name="Steenkamp E.T."/>
            <person name="Coetzee M.P."/>
            <person name="Chan W.Y."/>
            <person name="van Zyl E."/>
            <person name="De Maayer P."/>
            <person name="Coutinho T.A."/>
            <person name="Blom J."/>
            <person name="Smits T.H."/>
            <person name="Duffy B."/>
            <person name="Venter S.N."/>
        </authorList>
    </citation>
    <scope>NUCLEOTIDE SEQUENCE [LARGE SCALE GENOMIC DNA]</scope>
    <source>
        <strain evidence="1 2">LMG 26275</strain>
    </source>
</reference>
<protein>
    <submittedName>
        <fullName evidence="1">Uncharacterized protein</fullName>
    </submittedName>
</protein>
<evidence type="ECO:0000313" key="1">
    <source>
        <dbReference type="EMBL" id="ORM69112.1"/>
    </source>
</evidence>
<dbReference type="Proteomes" id="UP000193558">
    <property type="component" value="Unassembled WGS sequence"/>
</dbReference>
<sequence length="83" mass="10156">MERGEKLTFQAIWRDPGEMYVLWPRGEFWDVRYKQVRHGKLEWKPIADKLFSGENEAWQFAYEYSLNKKRMMYILILNNCMSS</sequence>
<proteinExistence type="predicted"/>
<accession>A0A1X1CXF9</accession>
<organism evidence="1 2">
    <name type="scientific">Pantoea rwandensis</name>
    <dbReference type="NCBI Taxonomy" id="1076550"/>
    <lineage>
        <taxon>Bacteria</taxon>
        <taxon>Pseudomonadati</taxon>
        <taxon>Pseudomonadota</taxon>
        <taxon>Gammaproteobacteria</taxon>
        <taxon>Enterobacterales</taxon>
        <taxon>Erwiniaceae</taxon>
        <taxon>Pantoea</taxon>
    </lineage>
</organism>
<evidence type="ECO:0000313" key="2">
    <source>
        <dbReference type="Proteomes" id="UP000193558"/>
    </source>
</evidence>
<dbReference type="EMBL" id="MLFR01000011">
    <property type="protein sequence ID" value="ORM69112.1"/>
    <property type="molecule type" value="Genomic_DNA"/>
</dbReference>
<dbReference type="AlphaFoldDB" id="A0A1X1CXF9"/>